<gene>
    <name evidence="2" type="ORF">F5147DRAFT_656636</name>
</gene>
<comment type="caution">
    <text evidence="2">The sequence shown here is derived from an EMBL/GenBank/DDBJ whole genome shotgun (WGS) entry which is preliminary data.</text>
</comment>
<evidence type="ECO:0000256" key="1">
    <source>
        <dbReference type="SAM" id="MobiDB-lite"/>
    </source>
</evidence>
<evidence type="ECO:0000313" key="2">
    <source>
        <dbReference type="EMBL" id="KAG2096322.1"/>
    </source>
</evidence>
<dbReference type="EMBL" id="JABBWM010000070">
    <property type="protein sequence ID" value="KAG2096322.1"/>
    <property type="molecule type" value="Genomic_DNA"/>
</dbReference>
<keyword evidence="3" id="KW-1185">Reference proteome</keyword>
<dbReference type="OrthoDB" id="2645148at2759"/>
<feature type="compositionally biased region" description="Basic and acidic residues" evidence="1">
    <location>
        <begin position="479"/>
        <end position="496"/>
    </location>
</feature>
<proteinExistence type="predicted"/>
<evidence type="ECO:0000313" key="3">
    <source>
        <dbReference type="Proteomes" id="UP000823399"/>
    </source>
</evidence>
<name>A0A9P7EYW9_9AGAM</name>
<dbReference type="AlphaFoldDB" id="A0A9P7EYW9"/>
<accession>A0A9P7EYW9</accession>
<dbReference type="RefSeq" id="XP_041288165.1">
    <property type="nucleotide sequence ID" value="XM_041434143.1"/>
</dbReference>
<dbReference type="Proteomes" id="UP000823399">
    <property type="component" value="Unassembled WGS sequence"/>
</dbReference>
<dbReference type="GeneID" id="64696402"/>
<reference evidence="2" key="1">
    <citation type="journal article" date="2020" name="New Phytol.">
        <title>Comparative genomics reveals dynamic genome evolution in host specialist ectomycorrhizal fungi.</title>
        <authorList>
            <person name="Lofgren L.A."/>
            <person name="Nguyen N.H."/>
            <person name="Vilgalys R."/>
            <person name="Ruytinx J."/>
            <person name="Liao H.L."/>
            <person name="Branco S."/>
            <person name="Kuo A."/>
            <person name="LaButti K."/>
            <person name="Lipzen A."/>
            <person name="Andreopoulos W."/>
            <person name="Pangilinan J."/>
            <person name="Riley R."/>
            <person name="Hundley H."/>
            <person name="Na H."/>
            <person name="Barry K."/>
            <person name="Grigoriev I.V."/>
            <person name="Stajich J.E."/>
            <person name="Kennedy P.G."/>
        </authorList>
    </citation>
    <scope>NUCLEOTIDE SEQUENCE</scope>
    <source>
        <strain evidence="2">FC423</strain>
    </source>
</reference>
<feature type="compositionally biased region" description="Basic residues" evidence="1">
    <location>
        <begin position="467"/>
        <end position="478"/>
    </location>
</feature>
<sequence>MPPKSITLSSAPAQACNPNCSQVGQESPLSQNISNSINSMLSAHQQSQVQTAAYLLGVRQKLPDVDGEEINRICAVQSALAGAQDIGAVQELPAPAKPELEPERKKVEFRIPLNSMETDKCTTYVGRLYSESDLSAQDLLDSTRATMDVPKTYENLGWHLSTARRTDPPHRLLNSQDISNTFRAAQEQMSGQKKKNIAIEIVNTKPIVKGKSTERREGAMSRCSAGYQKMESKALLLPYEQELQIVQSKLCCSKHRLGEDATFCWVDTSQPSMSPHYLLCTQDLQEWAKYLHETRDPEDATCLTLPSTPHFDEFRKTRKERTVSPLQRVPTTELVSPVIHNHVHISPAINDMLASSNGPPFGQQDQGPKPLKRTYALYMESDEESDDDWQPPQGIDDVLAIIHACYPAMKFPQYVDKLKDCGILYLVTAAHFSIQFYEEKIGMPEGAAYMFHASVHKAHMKEECAKMRRNAKGKRKARVQPDDKDKENIHNIHNLE</sequence>
<protein>
    <submittedName>
        <fullName evidence="2">Uncharacterized protein</fullName>
    </submittedName>
</protein>
<organism evidence="2 3">
    <name type="scientific">Suillus discolor</name>
    <dbReference type="NCBI Taxonomy" id="1912936"/>
    <lineage>
        <taxon>Eukaryota</taxon>
        <taxon>Fungi</taxon>
        <taxon>Dikarya</taxon>
        <taxon>Basidiomycota</taxon>
        <taxon>Agaricomycotina</taxon>
        <taxon>Agaricomycetes</taxon>
        <taxon>Agaricomycetidae</taxon>
        <taxon>Boletales</taxon>
        <taxon>Suillineae</taxon>
        <taxon>Suillaceae</taxon>
        <taxon>Suillus</taxon>
    </lineage>
</organism>
<feature type="region of interest" description="Disordered" evidence="1">
    <location>
        <begin position="467"/>
        <end position="496"/>
    </location>
</feature>